<dbReference type="InterPro" id="IPR018200">
    <property type="entry name" value="USP_CS"/>
</dbReference>
<evidence type="ECO:0000259" key="4">
    <source>
        <dbReference type="PROSITE" id="PS50235"/>
    </source>
</evidence>
<feature type="region of interest" description="Disordered" evidence="3">
    <location>
        <begin position="1"/>
        <end position="95"/>
    </location>
</feature>
<evidence type="ECO:0000256" key="3">
    <source>
        <dbReference type="SAM" id="MobiDB-lite"/>
    </source>
</evidence>
<comment type="similarity">
    <text evidence="2">Belongs to the peptidase C19 family.</text>
</comment>
<organism evidence="5 6">
    <name type="scientific">Callosobruchus maculatus</name>
    <name type="common">Southern cowpea weevil</name>
    <name type="synonym">Pulse bruchid</name>
    <dbReference type="NCBI Taxonomy" id="64391"/>
    <lineage>
        <taxon>Eukaryota</taxon>
        <taxon>Metazoa</taxon>
        <taxon>Ecdysozoa</taxon>
        <taxon>Arthropoda</taxon>
        <taxon>Hexapoda</taxon>
        <taxon>Insecta</taxon>
        <taxon>Pterygota</taxon>
        <taxon>Neoptera</taxon>
        <taxon>Endopterygota</taxon>
        <taxon>Coleoptera</taxon>
        <taxon>Polyphaga</taxon>
        <taxon>Cucujiformia</taxon>
        <taxon>Chrysomeloidea</taxon>
        <taxon>Chrysomelidae</taxon>
        <taxon>Bruchinae</taxon>
        <taxon>Bruchini</taxon>
        <taxon>Callosobruchus</taxon>
    </lineage>
</organism>
<feature type="compositionally biased region" description="Basic and acidic residues" evidence="3">
    <location>
        <begin position="76"/>
        <end position="92"/>
    </location>
</feature>
<sequence>MPVLSPHRSSASALSGSYRSSLGSSALDRPFFTSSSYNPRITSYTERYSTRSYTDSDGRRVYSRSGSITEDGVTTRFREESREPSLRRDSSCRDSGIGSIRENSILDYPRRDSSLSRSDRVSAVNVLDSVAELRNKYSPANYVPACLRKNENISRSKSINDIGLPPIEAKTSKKKVTDRADGVCTNSVYSNSTNLTDNSNDEDDNGNRASVADLCKKFDEKPLKLKNGTSYLSNKTTEGSQKQHEAPDTNSKITNGKSKPNSVKKSSNGLSAVKKSDVASVAKCQNNSDILQSNSKLDVNDEEHTQNGPEVDRDDLREPADNTPSRSNSRVNNFASYIPSKDFQKGDETSGEPDTTDDSKNYMDNKESYVEKILQQNDLSATSPKLQRSAISPSNSVGSSLNSNSLSRRSTSRPETNHHVRDYSDDESSSGERTSSYSQSTIRSTTASAKTLGLNGLKNIGNTCFMNSVIQCLSNTRWLLEYLRKDGHLRDINTSISSMKGALIKAFAEVIKELWSEDSSDRVVNTVSLKSQIQRFAPRFMGYAQQDAQEFLRYLLEGLHEDVNRVTEKPKPILTEIDDTLSDSEKAQESWRRYLRLENSKIVDHFVGQLKSTLKCTFCGHSSVTFDPFWDLSLPIPQRTGLLRLSQCLDSFTREETLDGDEKPTCSKCKERRKCTKSLSIHKFPKILVIHLKRFSPSERFRGKLSVTVDFPLEGLDMSNYASDNNAAQGRYNLYAISNHSGTTYSGHYTAYCRHPYTGHWHEYNDSRVSSISSKSLVSGEAYVLFYEQETAKSHL</sequence>
<dbReference type="PROSITE" id="PS00972">
    <property type="entry name" value="USP_1"/>
    <property type="match status" value="1"/>
</dbReference>
<feature type="compositionally biased region" description="Polar residues" evidence="3">
    <location>
        <begin position="32"/>
        <end position="53"/>
    </location>
</feature>
<protein>
    <recommendedName>
        <fullName evidence="2">Ubiquitin carboxyl-terminal hydrolase</fullName>
        <ecNumber evidence="2">3.4.19.12</ecNumber>
    </recommendedName>
</protein>
<dbReference type="PANTHER" id="PTHR21646:SF23">
    <property type="entry name" value="UBIQUITIN CARBOXYL-TERMINAL HYDROLASE USP2"/>
    <property type="match status" value="1"/>
</dbReference>
<feature type="compositionally biased region" description="Low complexity" evidence="3">
    <location>
        <begin position="8"/>
        <end position="27"/>
    </location>
</feature>
<name>A0A653BE98_CALMS</name>
<dbReference type="FunFam" id="3.90.70.10:FF:000083">
    <property type="entry name" value="Uncharacterized protein, isoform B"/>
    <property type="match status" value="1"/>
</dbReference>
<dbReference type="PROSITE" id="PS00973">
    <property type="entry name" value="USP_2"/>
    <property type="match status" value="1"/>
</dbReference>
<feature type="compositionally biased region" description="Low complexity" evidence="3">
    <location>
        <begin position="255"/>
        <end position="268"/>
    </location>
</feature>
<keyword evidence="6" id="KW-1185">Reference proteome</keyword>
<dbReference type="Pfam" id="PF00443">
    <property type="entry name" value="UCH"/>
    <property type="match status" value="1"/>
</dbReference>
<feature type="compositionally biased region" description="Polar residues" evidence="3">
    <location>
        <begin position="381"/>
        <end position="391"/>
    </location>
</feature>
<dbReference type="Proteomes" id="UP000410492">
    <property type="component" value="Unassembled WGS sequence"/>
</dbReference>
<dbReference type="PROSITE" id="PS50235">
    <property type="entry name" value="USP_3"/>
    <property type="match status" value="1"/>
</dbReference>
<keyword evidence="2" id="KW-0788">Thiol protease</keyword>
<feature type="compositionally biased region" description="Polar residues" evidence="3">
    <location>
        <begin position="283"/>
        <end position="297"/>
    </location>
</feature>
<dbReference type="InterPro" id="IPR038765">
    <property type="entry name" value="Papain-like_cys_pep_sf"/>
</dbReference>
<dbReference type="PANTHER" id="PTHR21646">
    <property type="entry name" value="UBIQUITIN CARBOXYL-TERMINAL HYDROLASE"/>
    <property type="match status" value="1"/>
</dbReference>
<dbReference type="InterPro" id="IPR028889">
    <property type="entry name" value="USP"/>
</dbReference>
<dbReference type="GO" id="GO:0016579">
    <property type="term" value="P:protein deubiquitination"/>
    <property type="evidence" value="ECO:0007669"/>
    <property type="project" value="InterPro"/>
</dbReference>
<keyword evidence="2" id="KW-0378">Hydrolase</keyword>
<keyword evidence="2" id="KW-0833">Ubl conjugation pathway</keyword>
<keyword evidence="2" id="KW-0645">Protease</keyword>
<dbReference type="GO" id="GO:0004843">
    <property type="term" value="F:cysteine-type deubiquitinase activity"/>
    <property type="evidence" value="ECO:0007669"/>
    <property type="project" value="UniProtKB-UniRule"/>
</dbReference>
<feature type="compositionally biased region" description="Polar residues" evidence="3">
    <location>
        <begin position="227"/>
        <end position="240"/>
    </location>
</feature>
<dbReference type="SUPFAM" id="SSF54001">
    <property type="entry name" value="Cysteine proteinases"/>
    <property type="match status" value="1"/>
</dbReference>
<feature type="compositionally biased region" description="Low complexity" evidence="3">
    <location>
        <begin position="392"/>
        <end position="409"/>
    </location>
</feature>
<feature type="compositionally biased region" description="Polar residues" evidence="3">
    <location>
        <begin position="322"/>
        <end position="335"/>
    </location>
</feature>
<feature type="region of interest" description="Disordered" evidence="3">
    <location>
        <begin position="227"/>
        <end position="362"/>
    </location>
</feature>
<gene>
    <name evidence="5" type="ORF">CALMAC_LOCUS289</name>
</gene>
<dbReference type="InterPro" id="IPR050185">
    <property type="entry name" value="Ub_carboxyl-term_hydrolase"/>
</dbReference>
<dbReference type="EMBL" id="CAACVG010000308">
    <property type="protein sequence ID" value="VEN33910.1"/>
    <property type="molecule type" value="Genomic_DNA"/>
</dbReference>
<accession>A0A653BE98</accession>
<feature type="compositionally biased region" description="Low complexity" evidence="3">
    <location>
        <begin position="431"/>
        <end position="441"/>
    </location>
</feature>
<evidence type="ECO:0000313" key="6">
    <source>
        <dbReference type="Proteomes" id="UP000410492"/>
    </source>
</evidence>
<feature type="region of interest" description="Disordered" evidence="3">
    <location>
        <begin position="381"/>
        <end position="442"/>
    </location>
</feature>
<dbReference type="OrthoDB" id="10009867at2759"/>
<feature type="domain" description="USP" evidence="4">
    <location>
        <begin position="455"/>
        <end position="790"/>
    </location>
</feature>
<evidence type="ECO:0000256" key="2">
    <source>
        <dbReference type="RuleBase" id="RU366025"/>
    </source>
</evidence>
<evidence type="ECO:0000256" key="1">
    <source>
        <dbReference type="ARBA" id="ARBA00000707"/>
    </source>
</evidence>
<comment type="catalytic activity">
    <reaction evidence="1 2">
        <text>Thiol-dependent hydrolysis of ester, thioester, amide, peptide and isopeptide bonds formed by the C-terminal Gly of ubiquitin (a 76-residue protein attached to proteins as an intracellular targeting signal).</text>
        <dbReference type="EC" id="3.4.19.12"/>
    </reaction>
</comment>
<proteinExistence type="inferred from homology"/>
<feature type="compositionally biased region" description="Basic and acidic residues" evidence="3">
    <location>
        <begin position="298"/>
        <end position="320"/>
    </location>
</feature>
<dbReference type="CDD" id="cd02674">
    <property type="entry name" value="Peptidase_C19R"/>
    <property type="match status" value="1"/>
</dbReference>
<dbReference type="AlphaFoldDB" id="A0A653BE98"/>
<evidence type="ECO:0000313" key="5">
    <source>
        <dbReference type="EMBL" id="VEN33910.1"/>
    </source>
</evidence>
<dbReference type="Gene3D" id="3.90.70.10">
    <property type="entry name" value="Cysteine proteinases"/>
    <property type="match status" value="1"/>
</dbReference>
<dbReference type="GO" id="GO:0006508">
    <property type="term" value="P:proteolysis"/>
    <property type="evidence" value="ECO:0007669"/>
    <property type="project" value="UniProtKB-KW"/>
</dbReference>
<dbReference type="InterPro" id="IPR001394">
    <property type="entry name" value="Peptidase_C19_UCH"/>
</dbReference>
<dbReference type="EC" id="3.4.19.12" evidence="2"/>
<feature type="region of interest" description="Disordered" evidence="3">
    <location>
        <begin position="184"/>
        <end position="208"/>
    </location>
</feature>
<reference evidence="5 6" key="1">
    <citation type="submission" date="2019-01" db="EMBL/GenBank/DDBJ databases">
        <authorList>
            <person name="Sayadi A."/>
        </authorList>
    </citation>
    <scope>NUCLEOTIDE SEQUENCE [LARGE SCALE GENOMIC DNA]</scope>
</reference>